<dbReference type="InterPro" id="IPR023865">
    <property type="entry name" value="Aliphatic_acid_kinase_CS"/>
</dbReference>
<keyword evidence="5 9" id="KW-0547">Nucleotide-binding</keyword>
<keyword evidence="7 9" id="KW-0067">ATP-binding</keyword>
<dbReference type="PATRIC" id="fig|29422.6.peg.1924"/>
<name>A0A0W0SCW1_9GAMM</name>
<dbReference type="GO" id="GO:0005829">
    <property type="term" value="C:cytosol"/>
    <property type="evidence" value="ECO:0007669"/>
    <property type="project" value="TreeGrafter"/>
</dbReference>
<dbReference type="PRINTS" id="PR00471">
    <property type="entry name" value="ACETATEKNASE"/>
</dbReference>
<evidence type="ECO:0000256" key="8">
    <source>
        <dbReference type="ARBA" id="ARBA00022842"/>
    </source>
</evidence>
<dbReference type="InterPro" id="IPR043129">
    <property type="entry name" value="ATPase_NBD"/>
</dbReference>
<evidence type="ECO:0000256" key="2">
    <source>
        <dbReference type="ARBA" id="ARBA00022490"/>
    </source>
</evidence>
<feature type="binding site" evidence="9">
    <location>
        <begin position="333"/>
        <end position="337"/>
    </location>
    <ligand>
        <name>ATP</name>
        <dbReference type="ChEBI" id="CHEBI:30616"/>
    </ligand>
</feature>
<dbReference type="Gene3D" id="3.30.420.40">
    <property type="match status" value="2"/>
</dbReference>
<dbReference type="GO" id="GO:0006085">
    <property type="term" value="P:acetyl-CoA biosynthetic process"/>
    <property type="evidence" value="ECO:0007669"/>
    <property type="project" value="UniProtKB-UniRule"/>
</dbReference>
<feature type="binding site" evidence="9">
    <location>
        <position position="364"/>
    </location>
    <ligand>
        <name>Mg(2+)</name>
        <dbReference type="ChEBI" id="CHEBI:18420"/>
    </ligand>
</feature>
<keyword evidence="8 9" id="KW-0460">Magnesium</keyword>
<feature type="binding site" evidence="9">
    <location>
        <position position="20"/>
    </location>
    <ligand>
        <name>ATP</name>
        <dbReference type="ChEBI" id="CHEBI:30616"/>
    </ligand>
</feature>
<keyword evidence="12" id="KW-1185">Reference proteome</keyword>
<gene>
    <name evidence="11" type="primary">ack_2</name>
    <name evidence="9" type="synonym">ackA</name>
    <name evidence="11" type="ORF">Lbru_1810</name>
</gene>
<dbReference type="UniPathway" id="UPA00340">
    <property type="reaction ID" value="UER00458"/>
</dbReference>
<evidence type="ECO:0000256" key="9">
    <source>
        <dbReference type="HAMAP-Rule" id="MF_00020"/>
    </source>
</evidence>
<dbReference type="AlphaFoldDB" id="A0A0W0SCW1"/>
<protein>
    <recommendedName>
        <fullName evidence="9">Acetate kinase</fullName>
        <ecNumber evidence="9">2.7.2.1</ecNumber>
    </recommendedName>
    <alternativeName>
        <fullName evidence="9">Acetokinase</fullName>
    </alternativeName>
</protein>
<dbReference type="GO" id="GO:0005524">
    <property type="term" value="F:ATP binding"/>
    <property type="evidence" value="ECO:0007669"/>
    <property type="project" value="UniProtKB-KW"/>
</dbReference>
<sequence>MTAIKAASILVINVGSSSVKFQLFSRQLNPQLLAQGKVTDIGGRPSFIATDAMLNPENKLADKKILSDNCSHEEALRRILDWLEEWSEQWQMTAVAHRIVHGGTLFKSSVLINPHVMQKLWALAPLAPLHQPHNLKAIEFIGTLKPEVLQIACFDTAFHAHHKALFTEYALPQKIREQGVRRYGFHGLSYEWIVHTLRRYEPSLTEGRLIAAHLGNGASLCAIHRGISVDTTMGMTALDGLPMGTRCGSLDAGAVTFMMRNLGLSINEIESLLYNESGLLGLSSLSNDVKTLQDSKDAKAQFALEYFCLKAAQFMGMMAVTLGGVDAIVFTGGIGENSAFVRSTILRHVTFLKPFETRVVAANEERMMAIHAMSLLERQTGVKADGE</sequence>
<evidence type="ECO:0000313" key="11">
    <source>
        <dbReference type="EMBL" id="KTC81290.1"/>
    </source>
</evidence>
<feature type="active site" description="Proton donor/acceptor" evidence="9">
    <location>
        <position position="155"/>
    </location>
</feature>
<keyword evidence="3 9" id="KW-0808">Transferase</keyword>
<evidence type="ECO:0000256" key="10">
    <source>
        <dbReference type="RuleBase" id="RU003835"/>
    </source>
</evidence>
<keyword evidence="6 9" id="KW-0418">Kinase</keyword>
<feature type="site" description="Transition state stabilizer" evidence="9">
    <location>
        <position position="186"/>
    </location>
</feature>
<dbReference type="EMBL" id="LNXV01000029">
    <property type="protein sequence ID" value="KTC81290.1"/>
    <property type="molecule type" value="Genomic_DNA"/>
</dbReference>
<dbReference type="Pfam" id="PF00871">
    <property type="entry name" value="Acetate_kinase"/>
    <property type="match status" value="1"/>
</dbReference>
<dbReference type="PANTHER" id="PTHR21060:SF21">
    <property type="entry name" value="ACETATE KINASE"/>
    <property type="match status" value="1"/>
</dbReference>
<accession>A0A0W0SCW1</accession>
<evidence type="ECO:0000313" key="12">
    <source>
        <dbReference type="Proteomes" id="UP000054742"/>
    </source>
</evidence>
<dbReference type="InterPro" id="IPR000890">
    <property type="entry name" value="Aliphatic_acid_kin_short-chain"/>
</dbReference>
<comment type="caution">
    <text evidence="9">Lacks conserved residue(s) required for the propagation of feature annotation.</text>
</comment>
<dbReference type="EC" id="2.7.2.1" evidence="9"/>
<evidence type="ECO:0000256" key="3">
    <source>
        <dbReference type="ARBA" id="ARBA00022679"/>
    </source>
</evidence>
<dbReference type="PROSITE" id="PS01076">
    <property type="entry name" value="ACETATE_KINASE_2"/>
    <property type="match status" value="1"/>
</dbReference>
<dbReference type="STRING" id="29422.Lbru_1810"/>
<keyword evidence="2 9" id="KW-0963">Cytoplasm</keyword>
<dbReference type="PIRSF" id="PIRSF000722">
    <property type="entry name" value="Acetate_prop_kin"/>
    <property type="match status" value="1"/>
</dbReference>
<comment type="cofactor">
    <cofactor evidence="9">
        <name>Mg(2+)</name>
        <dbReference type="ChEBI" id="CHEBI:18420"/>
    </cofactor>
    <cofactor evidence="9">
        <name>Mn(2+)</name>
        <dbReference type="ChEBI" id="CHEBI:29035"/>
    </cofactor>
    <text evidence="9">Mg(2+). Can also accept Mn(2+).</text>
</comment>
<dbReference type="PANTHER" id="PTHR21060">
    <property type="entry name" value="ACETATE KINASE"/>
    <property type="match status" value="1"/>
</dbReference>
<dbReference type="PROSITE" id="PS01075">
    <property type="entry name" value="ACETATE_KINASE_1"/>
    <property type="match status" value="1"/>
</dbReference>
<comment type="function">
    <text evidence="9">Catalyzes the formation of acetyl phosphate from acetate and ATP. Can also catalyze the reverse reaction.</text>
</comment>
<comment type="subunit">
    <text evidence="9">Homodimer.</text>
</comment>
<comment type="caution">
    <text evidence="11">The sequence shown here is derived from an EMBL/GenBank/DDBJ whole genome shotgun (WGS) entry which is preliminary data.</text>
</comment>
<dbReference type="GO" id="GO:0000287">
    <property type="term" value="F:magnesium ion binding"/>
    <property type="evidence" value="ECO:0007669"/>
    <property type="project" value="UniProtKB-UniRule"/>
</dbReference>
<comment type="similarity">
    <text evidence="1 9 10">Belongs to the acetokinase family.</text>
</comment>
<comment type="subcellular location">
    <subcellularLocation>
        <location evidence="9">Cytoplasm</location>
    </subcellularLocation>
</comment>
<organism evidence="11 12">
    <name type="scientific">Legionella brunensis</name>
    <dbReference type="NCBI Taxonomy" id="29422"/>
    <lineage>
        <taxon>Bacteria</taxon>
        <taxon>Pseudomonadati</taxon>
        <taxon>Pseudomonadota</taxon>
        <taxon>Gammaproteobacteria</taxon>
        <taxon>Legionellales</taxon>
        <taxon>Legionellaceae</taxon>
        <taxon>Legionella</taxon>
    </lineage>
</organism>
<feature type="binding site" evidence="9">
    <location>
        <begin position="213"/>
        <end position="217"/>
    </location>
    <ligand>
        <name>ATP</name>
        <dbReference type="ChEBI" id="CHEBI:30616"/>
    </ligand>
</feature>
<proteinExistence type="inferred from homology"/>
<dbReference type="InterPro" id="IPR004372">
    <property type="entry name" value="Ac/propionate_kinase"/>
</dbReference>
<comment type="catalytic activity">
    <reaction evidence="9">
        <text>acetate + ATP = acetyl phosphate + ADP</text>
        <dbReference type="Rhea" id="RHEA:11352"/>
        <dbReference type="ChEBI" id="CHEBI:22191"/>
        <dbReference type="ChEBI" id="CHEBI:30089"/>
        <dbReference type="ChEBI" id="CHEBI:30616"/>
        <dbReference type="ChEBI" id="CHEBI:456216"/>
        <dbReference type="EC" id="2.7.2.1"/>
    </reaction>
</comment>
<feature type="binding site" evidence="9">
    <location>
        <position position="13"/>
    </location>
    <ligand>
        <name>Mg(2+)</name>
        <dbReference type="ChEBI" id="CHEBI:18420"/>
    </ligand>
</feature>
<evidence type="ECO:0000256" key="5">
    <source>
        <dbReference type="ARBA" id="ARBA00022741"/>
    </source>
</evidence>
<dbReference type="HAMAP" id="MF_00020">
    <property type="entry name" value="Acetate_kinase"/>
    <property type="match status" value="1"/>
</dbReference>
<keyword evidence="4 9" id="KW-0479">Metal-binding</keyword>
<dbReference type="GO" id="GO:0006083">
    <property type="term" value="P:acetate metabolic process"/>
    <property type="evidence" value="ECO:0007669"/>
    <property type="project" value="TreeGrafter"/>
</dbReference>
<dbReference type="RefSeq" id="WP_083500882.1">
    <property type="nucleotide sequence ID" value="NZ_CAAAHU010000002.1"/>
</dbReference>
<dbReference type="OrthoDB" id="9802453at2"/>
<feature type="binding site" evidence="9">
    <location>
        <position position="98"/>
    </location>
    <ligand>
        <name>substrate</name>
    </ligand>
</feature>
<dbReference type="SUPFAM" id="SSF53067">
    <property type="entry name" value="Actin-like ATPase domain"/>
    <property type="match status" value="2"/>
</dbReference>
<comment type="pathway">
    <text evidence="9">Metabolic intermediate biosynthesis; acetyl-CoA biosynthesis; acetyl-CoA from acetate: step 1/2.</text>
</comment>
<dbReference type="Proteomes" id="UP000054742">
    <property type="component" value="Unassembled WGS sequence"/>
</dbReference>
<evidence type="ECO:0000256" key="4">
    <source>
        <dbReference type="ARBA" id="ARBA00022723"/>
    </source>
</evidence>
<reference evidence="11 12" key="1">
    <citation type="submission" date="2015-11" db="EMBL/GenBank/DDBJ databases">
        <title>Genomic analysis of 38 Legionella species identifies large and diverse effector repertoires.</title>
        <authorList>
            <person name="Burstein D."/>
            <person name="Amaro F."/>
            <person name="Zusman T."/>
            <person name="Lifshitz Z."/>
            <person name="Cohen O."/>
            <person name="Gilbert J.A."/>
            <person name="Pupko T."/>
            <person name="Shuman H.A."/>
            <person name="Segal G."/>
        </authorList>
    </citation>
    <scope>NUCLEOTIDE SEQUENCE [LARGE SCALE GENOMIC DNA]</scope>
    <source>
        <strain evidence="11 12">ATCC 43878</strain>
    </source>
</reference>
<dbReference type="GO" id="GO:0008776">
    <property type="term" value="F:acetate kinase activity"/>
    <property type="evidence" value="ECO:0007669"/>
    <property type="project" value="UniProtKB-UniRule"/>
</dbReference>
<evidence type="ECO:0000256" key="7">
    <source>
        <dbReference type="ARBA" id="ARBA00022840"/>
    </source>
</evidence>
<evidence type="ECO:0000256" key="1">
    <source>
        <dbReference type="ARBA" id="ARBA00008748"/>
    </source>
</evidence>
<evidence type="ECO:0000256" key="6">
    <source>
        <dbReference type="ARBA" id="ARBA00022777"/>
    </source>
</evidence>
<dbReference type="NCBIfam" id="TIGR00016">
    <property type="entry name" value="ackA"/>
    <property type="match status" value="1"/>
</dbReference>
<feature type="site" description="Transition state stabilizer" evidence="9">
    <location>
        <position position="246"/>
    </location>
</feature>